<dbReference type="Gene3D" id="1.20.144.10">
    <property type="entry name" value="Phosphatidic acid phosphatase type 2/haloperoxidase"/>
    <property type="match status" value="1"/>
</dbReference>
<evidence type="ECO:0000256" key="5">
    <source>
        <dbReference type="ARBA" id="ARBA00022989"/>
    </source>
</evidence>
<evidence type="ECO:0000313" key="10">
    <source>
        <dbReference type="Proteomes" id="UP000007054"/>
    </source>
</evidence>
<dbReference type="HOGENOM" id="CLU_072573_10_3_9"/>
<dbReference type="PANTHER" id="PTHR14969:SF62">
    <property type="entry name" value="DECAPRENYLPHOSPHORYL-5-PHOSPHORIBOSE PHOSPHATASE RV3807C-RELATED"/>
    <property type="match status" value="1"/>
</dbReference>
<dbReference type="InterPro" id="IPR036938">
    <property type="entry name" value="PAP2/HPO_sf"/>
</dbReference>
<evidence type="ECO:0000256" key="2">
    <source>
        <dbReference type="ARBA" id="ARBA00022475"/>
    </source>
</evidence>
<feature type="transmembrane region" description="Helical" evidence="7">
    <location>
        <begin position="148"/>
        <end position="166"/>
    </location>
</feature>
<gene>
    <name evidence="9" type="ordered locus">RUM_16780</name>
</gene>
<keyword evidence="5 7" id="KW-1133">Transmembrane helix</keyword>
<dbReference type="Proteomes" id="UP000007054">
    <property type="component" value="Chromosome"/>
</dbReference>
<dbReference type="GO" id="GO:0016787">
    <property type="term" value="F:hydrolase activity"/>
    <property type="evidence" value="ECO:0007669"/>
    <property type="project" value="UniProtKB-KW"/>
</dbReference>
<name>D4LDR1_RUMC1</name>
<dbReference type="KEGG" id="rch:RUM_16780"/>
<proteinExistence type="predicted"/>
<keyword evidence="10" id="KW-1185">Reference proteome</keyword>
<dbReference type="SMART" id="SM00014">
    <property type="entry name" value="acidPPc"/>
    <property type="match status" value="1"/>
</dbReference>
<keyword evidence="2" id="KW-1003">Cell membrane</keyword>
<organism evidence="9 10">
    <name type="scientific">Ruminococcus champanellensis (strain DSM 18848 / JCM 17042 / KCTC 15320 / 18P13)</name>
    <dbReference type="NCBI Taxonomy" id="213810"/>
    <lineage>
        <taxon>Bacteria</taxon>
        <taxon>Bacillati</taxon>
        <taxon>Bacillota</taxon>
        <taxon>Clostridia</taxon>
        <taxon>Eubacteriales</taxon>
        <taxon>Oscillospiraceae</taxon>
        <taxon>Ruminococcus</taxon>
    </lineage>
</organism>
<dbReference type="InterPro" id="IPR000326">
    <property type="entry name" value="PAP2/HPO"/>
</dbReference>
<dbReference type="SUPFAM" id="SSF48317">
    <property type="entry name" value="Acid phosphatase/Vanadium-dependent haloperoxidase"/>
    <property type="match status" value="1"/>
</dbReference>
<dbReference type="STRING" id="213810.RUM_16780"/>
<evidence type="ECO:0000256" key="6">
    <source>
        <dbReference type="ARBA" id="ARBA00023136"/>
    </source>
</evidence>
<feature type="transmembrane region" description="Helical" evidence="7">
    <location>
        <begin position="53"/>
        <end position="72"/>
    </location>
</feature>
<evidence type="ECO:0000256" key="1">
    <source>
        <dbReference type="ARBA" id="ARBA00004651"/>
    </source>
</evidence>
<evidence type="ECO:0000259" key="8">
    <source>
        <dbReference type="SMART" id="SM00014"/>
    </source>
</evidence>
<keyword evidence="3 7" id="KW-0812">Transmembrane</keyword>
<evidence type="ECO:0000313" key="9">
    <source>
        <dbReference type="EMBL" id="CBL17756.1"/>
    </source>
</evidence>
<keyword evidence="4" id="KW-0378">Hydrolase</keyword>
<dbReference type="OrthoDB" id="9789113at2"/>
<dbReference type="RefSeq" id="WP_015558662.1">
    <property type="nucleotide sequence ID" value="NC_021039.1"/>
</dbReference>
<protein>
    <submittedName>
        <fullName evidence="9">Membrane-associated phospholipid phosphatase</fullName>
    </submittedName>
</protein>
<dbReference type="BioCyc" id="RCHA213810:RUM_RS08165-MONOMER"/>
<reference evidence="9" key="1">
    <citation type="submission" date="2010-03" db="EMBL/GenBank/DDBJ databases">
        <title>The genome sequence of Ruminococcus sp. 18P13.</title>
        <authorList>
            <consortium name="metaHIT consortium -- http://www.metahit.eu/"/>
            <person name="Pajon A."/>
            <person name="Turner K."/>
            <person name="Parkhill J."/>
            <person name="Bernalier A."/>
        </authorList>
    </citation>
    <scope>NUCLEOTIDE SEQUENCE [LARGE SCALE GENOMIC DNA]</scope>
    <source>
        <strain evidence="9">Type strain: 18P13</strain>
    </source>
</reference>
<dbReference type="Pfam" id="PF01569">
    <property type="entry name" value="PAP2"/>
    <property type="match status" value="1"/>
</dbReference>
<feature type="transmembrane region" description="Helical" evidence="7">
    <location>
        <begin position="23"/>
        <end position="46"/>
    </location>
</feature>
<comment type="subcellular location">
    <subcellularLocation>
        <location evidence="1">Cell membrane</location>
        <topology evidence="1">Multi-pass membrane protein</topology>
    </subcellularLocation>
</comment>
<reference evidence="9" key="2">
    <citation type="submission" date="2010-03" db="EMBL/GenBank/DDBJ databases">
        <authorList>
            <person name="Pajon A."/>
        </authorList>
    </citation>
    <scope>NUCLEOTIDE SEQUENCE</scope>
    <source>
        <strain evidence="9">Type strain: 18P13</strain>
    </source>
</reference>
<evidence type="ECO:0000256" key="3">
    <source>
        <dbReference type="ARBA" id="ARBA00022692"/>
    </source>
</evidence>
<dbReference type="GO" id="GO:0005886">
    <property type="term" value="C:plasma membrane"/>
    <property type="evidence" value="ECO:0007669"/>
    <property type="project" value="UniProtKB-SubCell"/>
</dbReference>
<dbReference type="EMBL" id="FP929052">
    <property type="protein sequence ID" value="CBL17756.1"/>
    <property type="molecule type" value="Genomic_DNA"/>
</dbReference>
<sequence length="184" mass="20690">MEFEFFILDWIQTHLRHPILDPIIVFITTLGNAGILWIGLTILLAVRKSTRKTAAALAVALGLCLLWGNLLLKPLIGRIRPFNAQDAITLLIAAPLDYSFPSGHTMSSFAAAMVLLLTERRMGIPAMILAGLIAFSRMYLYVHYPTDVLAGLLMGCLFGWFAVRIVQKLHAHRFQRNQQEKPHR</sequence>
<keyword evidence="6 7" id="KW-0472">Membrane</keyword>
<evidence type="ECO:0000256" key="7">
    <source>
        <dbReference type="SAM" id="Phobius"/>
    </source>
</evidence>
<feature type="transmembrane region" description="Helical" evidence="7">
    <location>
        <begin position="124"/>
        <end position="142"/>
    </location>
</feature>
<evidence type="ECO:0000256" key="4">
    <source>
        <dbReference type="ARBA" id="ARBA00022801"/>
    </source>
</evidence>
<feature type="domain" description="Phosphatidic acid phosphatase type 2/haloperoxidase" evidence="8">
    <location>
        <begin position="53"/>
        <end position="163"/>
    </location>
</feature>
<feature type="transmembrane region" description="Helical" evidence="7">
    <location>
        <begin position="98"/>
        <end position="117"/>
    </location>
</feature>
<dbReference type="AlphaFoldDB" id="D4LDR1"/>
<dbReference type="PATRIC" id="fig|213810.4.peg.1578"/>
<dbReference type="GeneID" id="83156388"/>
<accession>D4LDR1</accession>
<dbReference type="PANTHER" id="PTHR14969">
    <property type="entry name" value="SPHINGOSINE-1-PHOSPHATE PHOSPHOHYDROLASE"/>
    <property type="match status" value="1"/>
</dbReference>